<keyword evidence="2" id="KW-1185">Reference proteome</keyword>
<proteinExistence type="predicted"/>
<evidence type="ECO:0000313" key="2">
    <source>
        <dbReference type="Proteomes" id="UP001367676"/>
    </source>
</evidence>
<accession>A0AAN9U4K8</accession>
<dbReference type="AlphaFoldDB" id="A0AAN9U4K8"/>
<comment type="caution">
    <text evidence="1">The sequence shown here is derived from an EMBL/GenBank/DDBJ whole genome shotgun (WGS) entry which is preliminary data.</text>
</comment>
<evidence type="ECO:0000313" key="1">
    <source>
        <dbReference type="EMBL" id="KAK7605198.1"/>
    </source>
</evidence>
<gene>
    <name evidence="1" type="ORF">V9T40_007056</name>
</gene>
<organism evidence="1 2">
    <name type="scientific">Parthenolecanium corni</name>
    <dbReference type="NCBI Taxonomy" id="536013"/>
    <lineage>
        <taxon>Eukaryota</taxon>
        <taxon>Metazoa</taxon>
        <taxon>Ecdysozoa</taxon>
        <taxon>Arthropoda</taxon>
        <taxon>Hexapoda</taxon>
        <taxon>Insecta</taxon>
        <taxon>Pterygota</taxon>
        <taxon>Neoptera</taxon>
        <taxon>Paraneoptera</taxon>
        <taxon>Hemiptera</taxon>
        <taxon>Sternorrhyncha</taxon>
        <taxon>Coccoidea</taxon>
        <taxon>Coccidae</taxon>
        <taxon>Parthenolecanium</taxon>
    </lineage>
</organism>
<protein>
    <submittedName>
        <fullName evidence="1">Uncharacterized protein</fullName>
    </submittedName>
</protein>
<sequence>MHRSDLAASSQKSISFENPPHRTLAMELAILKNGRGMAEENGRKVVAAAVNGGSGKCNDDIETYDDFSSFFDLERDYEKEPFRSSLPKRVSKDECTTYQYIIPIGENVIMENRYKGGKPATQTKNSFPTSYNIEKPLDLPVVKINTRPKKTANDP</sequence>
<name>A0AAN9U4K8_9HEMI</name>
<reference evidence="1 2" key="1">
    <citation type="submission" date="2024-03" db="EMBL/GenBank/DDBJ databases">
        <title>Adaptation during the transition from Ophiocordyceps entomopathogen to insect associate is accompanied by gene loss and intensified selection.</title>
        <authorList>
            <person name="Ward C.M."/>
            <person name="Onetto C.A."/>
            <person name="Borneman A.R."/>
        </authorList>
    </citation>
    <scope>NUCLEOTIDE SEQUENCE [LARGE SCALE GENOMIC DNA]</scope>
    <source>
        <strain evidence="1">AWRI1</strain>
        <tissue evidence="1">Single Adult Female</tissue>
    </source>
</reference>
<dbReference type="Proteomes" id="UP001367676">
    <property type="component" value="Unassembled WGS sequence"/>
</dbReference>
<dbReference type="EMBL" id="JBBCAQ010000002">
    <property type="protein sequence ID" value="KAK7605198.1"/>
    <property type="molecule type" value="Genomic_DNA"/>
</dbReference>